<dbReference type="STRING" id="796606.BMMGA3_15520"/>
<feature type="domain" description="Glycosyltransferase 2-like" evidence="1">
    <location>
        <begin position="76"/>
        <end position="160"/>
    </location>
</feature>
<accession>I3EBA7</accession>
<dbReference type="InterPro" id="IPR001173">
    <property type="entry name" value="Glyco_trans_2-like"/>
</dbReference>
<dbReference type="SUPFAM" id="SSF53448">
    <property type="entry name" value="Nucleotide-diphospho-sugar transferases"/>
    <property type="match status" value="1"/>
</dbReference>
<dbReference type="InterPro" id="IPR029044">
    <property type="entry name" value="Nucleotide-diphossugar_trans"/>
</dbReference>
<sequence>MNKVEDTICAVVVTYNRKHLLVETLTAVINQSLPLSAIYIIDNASTDLTEEFLVEKKFLEKSPPSNLEESWEITNIILSYKNNLNIHYVKMPNNTGGAGGFYEGIKRAIQKGYDWVWLMDDDVIPNEDALKELLKASERLPNIGFLCSRVIGEDGSSMNVPEIDFRVGNSCYPEWGKYLEMGIVKVKSATFVSVLINTNVIRDIGLPIKEMFIWGDDTEYTTRITNKYEGYLVGTSEVLHKRKQQMVLSIVSEKEKNRIKNYYYSYRNFVYILRKHHNNKLLMKYIIRSLIDCIRCLKSDTFKIYKIFVIIKGLLSGFKFKPRTKY</sequence>
<dbReference type="EMBL" id="CP007739">
    <property type="protein sequence ID" value="AIE61459.1"/>
    <property type="molecule type" value="Genomic_DNA"/>
</dbReference>
<evidence type="ECO:0000313" key="2">
    <source>
        <dbReference type="EMBL" id="AIE61459.1"/>
    </source>
</evidence>
<evidence type="ECO:0000313" key="3">
    <source>
        <dbReference type="Proteomes" id="UP000027602"/>
    </source>
</evidence>
<dbReference type="eggNOG" id="COG1216">
    <property type="taxonomic scope" value="Bacteria"/>
</dbReference>
<evidence type="ECO:0000259" key="1">
    <source>
        <dbReference type="Pfam" id="PF00535"/>
    </source>
</evidence>
<dbReference type="HOGENOM" id="CLU_023845_2_1_9"/>
<gene>
    <name evidence="2" type="ORF">BMMGA3_15520</name>
</gene>
<protein>
    <recommendedName>
        <fullName evidence="1">Glycosyltransferase 2-like domain-containing protein</fullName>
    </recommendedName>
</protein>
<dbReference type="Proteomes" id="UP000027602">
    <property type="component" value="Chromosome"/>
</dbReference>
<dbReference type="PANTHER" id="PTHR43685">
    <property type="entry name" value="GLYCOSYLTRANSFERASE"/>
    <property type="match status" value="1"/>
</dbReference>
<keyword evidence="3" id="KW-1185">Reference proteome</keyword>
<organism evidence="2 3">
    <name type="scientific">Bacillus methanolicus (strain MGA3 / ATCC 53907)</name>
    <dbReference type="NCBI Taxonomy" id="796606"/>
    <lineage>
        <taxon>Bacteria</taxon>
        <taxon>Bacillati</taxon>
        <taxon>Bacillota</taxon>
        <taxon>Bacilli</taxon>
        <taxon>Bacillales</taxon>
        <taxon>Bacillaceae</taxon>
        <taxon>Bacillus</taxon>
    </lineage>
</organism>
<dbReference type="KEGG" id="bmet:BMMGA3_15520"/>
<feature type="domain" description="Glycosyltransferase 2-like" evidence="1">
    <location>
        <begin position="10"/>
        <end position="55"/>
    </location>
</feature>
<dbReference type="OrthoDB" id="7665907at2"/>
<dbReference type="CDD" id="cd04185">
    <property type="entry name" value="GT_2_like_b"/>
    <property type="match status" value="1"/>
</dbReference>
<dbReference type="Gene3D" id="3.90.550.10">
    <property type="entry name" value="Spore Coat Polysaccharide Biosynthesis Protein SpsA, Chain A"/>
    <property type="match status" value="1"/>
</dbReference>
<name>I3EBA7_BACMM</name>
<dbReference type="AlphaFoldDB" id="I3EBA7"/>
<dbReference type="InterPro" id="IPR050834">
    <property type="entry name" value="Glycosyltransf_2"/>
</dbReference>
<reference evidence="2 3" key="1">
    <citation type="journal article" date="2015" name="BMC Genomics">
        <title>Transcriptome analysis of thermophilic methylotrophic Bacillus methanolicus MGA3 using RNA-sequencing provides detailed insights into its previously uncharted transcriptional landscape.</title>
        <authorList>
            <person name="Irla M."/>
            <person name="Neshat A."/>
            <person name="Brautaset T."/>
            <person name="Ruckert C."/>
            <person name="Kalinowski J."/>
            <person name="Wendisch V.F."/>
        </authorList>
    </citation>
    <scope>NUCLEOTIDE SEQUENCE [LARGE SCALE GENOMIC DNA]</scope>
    <source>
        <strain evidence="3">MGA3 / ATCC 53907</strain>
    </source>
</reference>
<dbReference type="RefSeq" id="WP_003346636.1">
    <property type="nucleotide sequence ID" value="NZ_ADWW01000001.1"/>
</dbReference>
<dbReference type="Pfam" id="PF00535">
    <property type="entry name" value="Glycos_transf_2"/>
    <property type="match status" value="2"/>
</dbReference>
<dbReference type="PANTHER" id="PTHR43685:SF2">
    <property type="entry name" value="GLYCOSYLTRANSFERASE 2-LIKE DOMAIN-CONTAINING PROTEIN"/>
    <property type="match status" value="1"/>
</dbReference>
<proteinExistence type="predicted"/>